<evidence type="ECO:0000313" key="4">
    <source>
        <dbReference type="Proteomes" id="UP000029859"/>
    </source>
</evidence>
<proteinExistence type="predicted"/>
<name>A0A099T1B6_METMT</name>
<dbReference type="Pfam" id="PF12802">
    <property type="entry name" value="MarR_2"/>
    <property type="match status" value="1"/>
</dbReference>
<dbReference type="InterPro" id="IPR036390">
    <property type="entry name" value="WH_DNA-bd_sf"/>
</dbReference>
<evidence type="ECO:0000256" key="1">
    <source>
        <dbReference type="SAM" id="MobiDB-lite"/>
    </source>
</evidence>
<protein>
    <recommendedName>
        <fullName evidence="2">HTH marR-type domain-containing protein</fullName>
    </recommendedName>
</protein>
<dbReference type="SUPFAM" id="SSF46785">
    <property type="entry name" value="Winged helix' DNA-binding domain"/>
    <property type="match status" value="1"/>
</dbReference>
<dbReference type="AlphaFoldDB" id="A0A099T1B6"/>
<dbReference type="EMBL" id="JRHO01000014">
    <property type="protein sequence ID" value="KGK97923.1"/>
    <property type="molecule type" value="Genomic_DNA"/>
</dbReference>
<gene>
    <name evidence="3" type="ORF">LI82_09220</name>
</gene>
<dbReference type="OrthoDB" id="68967at2157"/>
<dbReference type="GeneID" id="69200690"/>
<organism evidence="3 4">
    <name type="scientific">Methanococcoides methylutens</name>
    <dbReference type="NCBI Taxonomy" id="2226"/>
    <lineage>
        <taxon>Archaea</taxon>
        <taxon>Methanobacteriati</taxon>
        <taxon>Methanobacteriota</taxon>
        <taxon>Stenosarchaea group</taxon>
        <taxon>Methanomicrobia</taxon>
        <taxon>Methanosarcinales</taxon>
        <taxon>Methanosarcinaceae</taxon>
        <taxon>Methanococcoides</taxon>
    </lineage>
</organism>
<feature type="region of interest" description="Disordered" evidence="1">
    <location>
        <begin position="1"/>
        <end position="30"/>
    </location>
</feature>
<accession>A0A099T1B6</accession>
<evidence type="ECO:0000313" key="3">
    <source>
        <dbReference type="EMBL" id="KGK97923.1"/>
    </source>
</evidence>
<sequence>MSEETLTENESTVLNALEGSDKSLRPGDIAESTGLDSKLVSKTIASLKKKGLVYSPKRCYYDVSKE</sequence>
<dbReference type="Proteomes" id="UP000029859">
    <property type="component" value="Unassembled WGS sequence"/>
</dbReference>
<dbReference type="InterPro" id="IPR036388">
    <property type="entry name" value="WH-like_DNA-bd_sf"/>
</dbReference>
<feature type="domain" description="HTH marR-type" evidence="2">
    <location>
        <begin position="6"/>
        <end position="54"/>
    </location>
</feature>
<dbReference type="GO" id="GO:0003700">
    <property type="term" value="F:DNA-binding transcription factor activity"/>
    <property type="evidence" value="ECO:0007669"/>
    <property type="project" value="InterPro"/>
</dbReference>
<reference evidence="3 4" key="1">
    <citation type="submission" date="2014-09" db="EMBL/GenBank/DDBJ databases">
        <title>Draft genome sequence of an obligately methylotrophic methanogen, Methanococcoides methylutens, isolated from marine sediment.</title>
        <authorList>
            <person name="Guan Y."/>
            <person name="Ngugi D.K."/>
            <person name="Blom J."/>
            <person name="Ali S."/>
            <person name="Ferry J.G."/>
            <person name="Stingl U."/>
        </authorList>
    </citation>
    <scope>NUCLEOTIDE SEQUENCE [LARGE SCALE GENOMIC DNA]</scope>
    <source>
        <strain evidence="3 4">DSM 2657</strain>
    </source>
</reference>
<comment type="caution">
    <text evidence="3">The sequence shown here is derived from an EMBL/GenBank/DDBJ whole genome shotgun (WGS) entry which is preliminary data.</text>
</comment>
<dbReference type="InterPro" id="IPR000835">
    <property type="entry name" value="HTH_MarR-typ"/>
</dbReference>
<dbReference type="Gene3D" id="1.10.10.10">
    <property type="entry name" value="Winged helix-like DNA-binding domain superfamily/Winged helix DNA-binding domain"/>
    <property type="match status" value="1"/>
</dbReference>
<dbReference type="RefSeq" id="WP_048195084.1">
    <property type="nucleotide sequence ID" value="NZ_CAAGSM010000001.1"/>
</dbReference>
<keyword evidence="4" id="KW-1185">Reference proteome</keyword>
<evidence type="ECO:0000259" key="2">
    <source>
        <dbReference type="Pfam" id="PF12802"/>
    </source>
</evidence>